<name>A0AAV6UZX9_9ARAC</name>
<dbReference type="AlphaFoldDB" id="A0AAV6UZX9"/>
<reference evidence="1 2" key="1">
    <citation type="journal article" date="2022" name="Nat. Ecol. Evol.">
        <title>A masculinizing supergene underlies an exaggerated male reproductive morph in a spider.</title>
        <authorList>
            <person name="Hendrickx F."/>
            <person name="De Corte Z."/>
            <person name="Sonet G."/>
            <person name="Van Belleghem S.M."/>
            <person name="Kostlbacher S."/>
            <person name="Vangestel C."/>
        </authorList>
    </citation>
    <scope>NUCLEOTIDE SEQUENCE [LARGE SCALE GENOMIC DNA]</scope>
    <source>
        <strain evidence="1">W744_W776</strain>
    </source>
</reference>
<accession>A0AAV6UZX9</accession>
<organism evidence="1 2">
    <name type="scientific">Oedothorax gibbosus</name>
    <dbReference type="NCBI Taxonomy" id="931172"/>
    <lineage>
        <taxon>Eukaryota</taxon>
        <taxon>Metazoa</taxon>
        <taxon>Ecdysozoa</taxon>
        <taxon>Arthropoda</taxon>
        <taxon>Chelicerata</taxon>
        <taxon>Arachnida</taxon>
        <taxon>Araneae</taxon>
        <taxon>Araneomorphae</taxon>
        <taxon>Entelegynae</taxon>
        <taxon>Araneoidea</taxon>
        <taxon>Linyphiidae</taxon>
        <taxon>Erigoninae</taxon>
        <taxon>Oedothorax</taxon>
    </lineage>
</organism>
<evidence type="ECO:0000313" key="1">
    <source>
        <dbReference type="EMBL" id="KAG8189839.1"/>
    </source>
</evidence>
<evidence type="ECO:0000313" key="2">
    <source>
        <dbReference type="Proteomes" id="UP000827092"/>
    </source>
</evidence>
<keyword evidence="2" id="KW-1185">Reference proteome</keyword>
<comment type="caution">
    <text evidence="1">The sequence shown here is derived from an EMBL/GenBank/DDBJ whole genome shotgun (WGS) entry which is preliminary data.</text>
</comment>
<gene>
    <name evidence="1" type="ORF">JTE90_026140</name>
</gene>
<dbReference type="Proteomes" id="UP000827092">
    <property type="component" value="Unassembled WGS sequence"/>
</dbReference>
<protein>
    <submittedName>
        <fullName evidence="1">Uncharacterized protein</fullName>
    </submittedName>
</protein>
<proteinExistence type="predicted"/>
<sequence>MEVYFVKWRTGVSRPGSCWLLAGCDSSGEHVPAFVCSLVLFFSSILPVLSTIPLSPGWNVADSVPFSVRGLSSYVVFIESQLFMVIKPHKIKTRVPPHRVCENEVCVVHHSPPHLPHTISSNCHFLEEVLRYLWEDERQSIILISFACSSCAWI</sequence>
<dbReference type="EMBL" id="JAFNEN010000202">
    <property type="protein sequence ID" value="KAG8189839.1"/>
    <property type="molecule type" value="Genomic_DNA"/>
</dbReference>